<sequence length="185" mass="21111">MINRNFFFSQVRLRPFSGSLSQSQVAGLTAILDEWELKYAKKDDRWLAYMLATAHHETDKTIKPIREYGRGAGRSYGTADPQTKQVYYGRGFVQLTWRNNYQKMSTVVGANLVTNADLALRPDYASEIMFYGMMNGSFTGKKLADYFSAAKEDWVNARRIINGTDKANQIADYGKQYYAAISYTK</sequence>
<dbReference type="InterPro" id="IPR023346">
    <property type="entry name" value="Lysozyme-like_dom_sf"/>
</dbReference>
<dbReference type="Gene3D" id="1.10.530.10">
    <property type="match status" value="1"/>
</dbReference>
<gene>
    <name evidence="2" type="ORF">QJ048_21230</name>
</gene>
<dbReference type="GO" id="GO:0016787">
    <property type="term" value="F:hydrolase activity"/>
    <property type="evidence" value="ECO:0007669"/>
    <property type="project" value="UniProtKB-KW"/>
</dbReference>
<proteinExistence type="predicted"/>
<feature type="domain" description="Glycoside hydrolase family 19 catalytic" evidence="1">
    <location>
        <begin position="82"/>
        <end position="119"/>
    </location>
</feature>
<evidence type="ECO:0000313" key="3">
    <source>
        <dbReference type="Proteomes" id="UP001226434"/>
    </source>
</evidence>
<comment type="caution">
    <text evidence="2">The sequence shown here is derived from an EMBL/GenBank/DDBJ whole genome shotgun (WGS) entry which is preliminary data.</text>
</comment>
<name>A0ABT6RIC5_9BACT</name>
<reference evidence="2 3" key="1">
    <citation type="submission" date="2023-05" db="EMBL/GenBank/DDBJ databases">
        <title>Genome sequence of Pinibacter sp. MAH-24.</title>
        <authorList>
            <person name="Huq M.A."/>
        </authorList>
    </citation>
    <scope>NUCLEOTIDE SEQUENCE [LARGE SCALE GENOMIC DNA]</scope>
    <source>
        <strain evidence="2 3">MAH-24</strain>
    </source>
</reference>
<dbReference type="SUPFAM" id="SSF53955">
    <property type="entry name" value="Lysozyme-like"/>
    <property type="match status" value="1"/>
</dbReference>
<dbReference type="InterPro" id="IPR000726">
    <property type="entry name" value="Glyco_hydro_19_cat"/>
</dbReference>
<keyword evidence="3" id="KW-1185">Reference proteome</keyword>
<organism evidence="2 3">
    <name type="scientific">Pinibacter soli</name>
    <dbReference type="NCBI Taxonomy" id="3044211"/>
    <lineage>
        <taxon>Bacteria</taxon>
        <taxon>Pseudomonadati</taxon>
        <taxon>Bacteroidota</taxon>
        <taxon>Chitinophagia</taxon>
        <taxon>Chitinophagales</taxon>
        <taxon>Chitinophagaceae</taxon>
        <taxon>Pinibacter</taxon>
    </lineage>
</organism>
<dbReference type="Pfam" id="PF00182">
    <property type="entry name" value="Glyco_hydro_19"/>
    <property type="match status" value="1"/>
</dbReference>
<evidence type="ECO:0000259" key="1">
    <source>
        <dbReference type="Pfam" id="PF00182"/>
    </source>
</evidence>
<dbReference type="Proteomes" id="UP001226434">
    <property type="component" value="Unassembled WGS sequence"/>
</dbReference>
<evidence type="ECO:0000313" key="2">
    <source>
        <dbReference type="EMBL" id="MDI3322327.1"/>
    </source>
</evidence>
<dbReference type="EMBL" id="JASBRG010000007">
    <property type="protein sequence ID" value="MDI3322327.1"/>
    <property type="molecule type" value="Genomic_DNA"/>
</dbReference>
<protein>
    <submittedName>
        <fullName evidence="2">Glycoside hydrolase family 19 protein</fullName>
    </submittedName>
</protein>
<dbReference type="RefSeq" id="WP_282336445.1">
    <property type="nucleotide sequence ID" value="NZ_JASBRG010000007.1"/>
</dbReference>
<keyword evidence="2" id="KW-0378">Hydrolase</keyword>
<accession>A0ABT6RIC5</accession>